<keyword evidence="3" id="KW-1185">Reference proteome</keyword>
<accession>A0A834G0S5</accession>
<dbReference type="SMART" id="SM00332">
    <property type="entry name" value="PP2Cc"/>
    <property type="match status" value="1"/>
</dbReference>
<comment type="caution">
    <text evidence="2">The sequence shown here is derived from an EMBL/GenBank/DDBJ whole genome shotgun (WGS) entry which is preliminary data.</text>
</comment>
<dbReference type="PROSITE" id="PS51746">
    <property type="entry name" value="PPM_2"/>
    <property type="match status" value="1"/>
</dbReference>
<dbReference type="Gene3D" id="3.60.40.10">
    <property type="entry name" value="PPM-type phosphatase domain"/>
    <property type="match status" value="1"/>
</dbReference>
<dbReference type="AlphaFoldDB" id="A0A834G0S5"/>
<dbReference type="InterPro" id="IPR001932">
    <property type="entry name" value="PPM-type_phosphatase-like_dom"/>
</dbReference>
<organism evidence="2 3">
    <name type="scientific">Rhododendron simsii</name>
    <name type="common">Sims's rhododendron</name>
    <dbReference type="NCBI Taxonomy" id="118357"/>
    <lineage>
        <taxon>Eukaryota</taxon>
        <taxon>Viridiplantae</taxon>
        <taxon>Streptophyta</taxon>
        <taxon>Embryophyta</taxon>
        <taxon>Tracheophyta</taxon>
        <taxon>Spermatophyta</taxon>
        <taxon>Magnoliopsida</taxon>
        <taxon>eudicotyledons</taxon>
        <taxon>Gunneridae</taxon>
        <taxon>Pentapetalae</taxon>
        <taxon>asterids</taxon>
        <taxon>Ericales</taxon>
        <taxon>Ericaceae</taxon>
        <taxon>Ericoideae</taxon>
        <taxon>Rhodoreae</taxon>
        <taxon>Rhododendron</taxon>
    </lineage>
</organism>
<dbReference type="OrthoDB" id="416093at2759"/>
<evidence type="ECO:0000259" key="1">
    <source>
        <dbReference type="PROSITE" id="PS51746"/>
    </source>
</evidence>
<dbReference type="Pfam" id="PF00481">
    <property type="entry name" value="PP2C"/>
    <property type="match status" value="2"/>
</dbReference>
<dbReference type="EMBL" id="WJXA01000013">
    <property type="protein sequence ID" value="KAF7120669.1"/>
    <property type="molecule type" value="Genomic_DNA"/>
</dbReference>
<dbReference type="SUPFAM" id="SSF81606">
    <property type="entry name" value="PP2C-like"/>
    <property type="match status" value="1"/>
</dbReference>
<evidence type="ECO:0000313" key="2">
    <source>
        <dbReference type="EMBL" id="KAF7120669.1"/>
    </source>
</evidence>
<gene>
    <name evidence="2" type="ORF">RHSIM_Rhsim13G0147400</name>
</gene>
<dbReference type="CDD" id="cd00143">
    <property type="entry name" value="PP2Cc"/>
    <property type="match status" value="1"/>
</dbReference>
<protein>
    <recommendedName>
        <fullName evidence="1">PPM-type phosphatase domain-containing protein</fullName>
    </recommendedName>
</protein>
<reference evidence="2" key="1">
    <citation type="submission" date="2019-11" db="EMBL/GenBank/DDBJ databases">
        <authorList>
            <person name="Liu Y."/>
            <person name="Hou J."/>
            <person name="Li T.-Q."/>
            <person name="Guan C.-H."/>
            <person name="Wu X."/>
            <person name="Wu H.-Z."/>
            <person name="Ling F."/>
            <person name="Zhang R."/>
            <person name="Shi X.-G."/>
            <person name="Ren J.-P."/>
            <person name="Chen E.-F."/>
            <person name="Sun J.-M."/>
        </authorList>
    </citation>
    <scope>NUCLEOTIDE SEQUENCE</scope>
    <source>
        <strain evidence="2">Adult_tree_wgs_1</strain>
        <tissue evidence="2">Leaves</tissue>
    </source>
</reference>
<feature type="domain" description="PPM-type phosphatase" evidence="1">
    <location>
        <begin position="1"/>
        <end position="190"/>
    </location>
</feature>
<dbReference type="InterPro" id="IPR036457">
    <property type="entry name" value="PPM-type-like_dom_sf"/>
</dbReference>
<dbReference type="Proteomes" id="UP000626092">
    <property type="component" value="Unassembled WGS sequence"/>
</dbReference>
<dbReference type="InterPro" id="IPR015655">
    <property type="entry name" value="PP2C"/>
</dbReference>
<dbReference type="GO" id="GO:0004722">
    <property type="term" value="F:protein serine/threonine phosphatase activity"/>
    <property type="evidence" value="ECO:0007669"/>
    <property type="project" value="InterPro"/>
</dbReference>
<evidence type="ECO:0000313" key="3">
    <source>
        <dbReference type="Proteomes" id="UP000626092"/>
    </source>
</evidence>
<sequence>MNEVTEVMNHSVASEVLEQRSVVGPVMLSEYSGSLEGTSQAAFENNLAAGSTAVVTLLVDGQILVANVGASISYLPVKELTSDHNPHTDEERARIEAAGGVISWYDMPIINDWQPLAADDNCLVVASDGILESLKPQKVCHLIRDAHFQDTKKSKQLDSSLDQSSLANCIVRNAFKKGSTDNLSAVVVLLRSASFSPAKS</sequence>
<name>A0A834G0S5_RHOSS</name>
<dbReference type="PANTHER" id="PTHR47992">
    <property type="entry name" value="PROTEIN PHOSPHATASE"/>
    <property type="match status" value="1"/>
</dbReference>
<proteinExistence type="predicted"/>